<proteinExistence type="predicted"/>
<accession>A0A1H3VRM7</accession>
<gene>
    <name evidence="1" type="ORF">SAMN04488065_0167</name>
</gene>
<protein>
    <submittedName>
        <fullName evidence="1">Uncharacterized protein</fullName>
    </submittedName>
</protein>
<organism evidence="1 2">
    <name type="scientific">Haloplanus vescus</name>
    <dbReference type="NCBI Taxonomy" id="555874"/>
    <lineage>
        <taxon>Archaea</taxon>
        <taxon>Methanobacteriati</taxon>
        <taxon>Methanobacteriota</taxon>
        <taxon>Stenosarchaea group</taxon>
        <taxon>Halobacteria</taxon>
        <taxon>Halobacteriales</taxon>
        <taxon>Haloferacaceae</taxon>
        <taxon>Haloplanus</taxon>
    </lineage>
</organism>
<keyword evidence="2" id="KW-1185">Reference proteome</keyword>
<dbReference type="EMBL" id="FNQT01000001">
    <property type="protein sequence ID" value="SDZ76894.1"/>
    <property type="molecule type" value="Genomic_DNA"/>
</dbReference>
<dbReference type="AlphaFoldDB" id="A0A1H3VRM7"/>
<dbReference type="InterPro" id="IPR055944">
    <property type="entry name" value="DUF7522"/>
</dbReference>
<dbReference type="Pfam" id="PF24366">
    <property type="entry name" value="DUF7522"/>
    <property type="match status" value="1"/>
</dbReference>
<sequence length="128" mass="14250">MQNAAESLVERYQTIAPNGLRMAVWYGGDERELVYTRDDVREMYSPEEFDEKVKQLVVAGLGSGGNDQFRMLGEMDAVVRHFDQAVVVHFPIDEFTGLALTFDGDAVPSIDSLVDIGLDALDDFSTNQ</sequence>
<reference evidence="1 2" key="1">
    <citation type="submission" date="2016-10" db="EMBL/GenBank/DDBJ databases">
        <authorList>
            <person name="de Groot N.N."/>
        </authorList>
    </citation>
    <scope>NUCLEOTIDE SEQUENCE [LARGE SCALE GENOMIC DNA]</scope>
    <source>
        <strain evidence="1 2">CGMCC 1.8712</strain>
    </source>
</reference>
<name>A0A1H3VRM7_9EURY</name>
<dbReference type="RefSeq" id="WP_092629989.1">
    <property type="nucleotide sequence ID" value="NZ_FNQT01000001.1"/>
</dbReference>
<dbReference type="OrthoDB" id="246032at2157"/>
<dbReference type="Proteomes" id="UP000236755">
    <property type="component" value="Unassembled WGS sequence"/>
</dbReference>
<evidence type="ECO:0000313" key="2">
    <source>
        <dbReference type="Proteomes" id="UP000236755"/>
    </source>
</evidence>
<evidence type="ECO:0000313" key="1">
    <source>
        <dbReference type="EMBL" id="SDZ76894.1"/>
    </source>
</evidence>